<evidence type="ECO:0000313" key="2">
    <source>
        <dbReference type="Proteomes" id="UP000242457"/>
    </source>
</evidence>
<protein>
    <submittedName>
        <fullName evidence="1">Pikachurin</fullName>
    </submittedName>
</protein>
<accession>A0A2A3EL25</accession>
<gene>
    <name evidence="1" type="ORF">APICC_05735</name>
</gene>
<dbReference type="Proteomes" id="UP000242457">
    <property type="component" value="Unassembled WGS sequence"/>
</dbReference>
<evidence type="ECO:0000313" key="1">
    <source>
        <dbReference type="EMBL" id="PBC31721.1"/>
    </source>
</evidence>
<keyword evidence="2" id="KW-1185">Reference proteome</keyword>
<name>A0A2A3EL25_APICC</name>
<reference evidence="1 2" key="1">
    <citation type="submission" date="2014-07" db="EMBL/GenBank/DDBJ databases">
        <title>Genomic and transcriptomic analysis on Apis cerana provide comprehensive insights into honey bee biology.</title>
        <authorList>
            <person name="Diao Q."/>
            <person name="Sun L."/>
            <person name="Zheng H."/>
            <person name="Zheng H."/>
            <person name="Xu S."/>
            <person name="Wang S."/>
            <person name="Zeng Z."/>
            <person name="Hu F."/>
            <person name="Su S."/>
            <person name="Wu J."/>
        </authorList>
    </citation>
    <scope>NUCLEOTIDE SEQUENCE [LARGE SCALE GENOMIC DNA]</scope>
    <source>
        <tissue evidence="1">Pupae without intestine</tissue>
    </source>
</reference>
<sequence length="365" mass="40880">MEMIEIDGNQRGKKRRSFVSYRHGNGNFARIFKAGGKVWSVGKLNSTSPSTGELGELVEDVENDELNKDTDDDEDAVEDILYMRGASFTIHLDPPPENSTTNSSKIIEETSPPVDRVELRATSQESSVDLYRFGRRIIRGGKGSLVTVCMRLRIGNSVHWGSSQHFDLRPITIAQSKAFLGRFRPTTRGVRTSIGFSPIQIRIFITYYCKKEQFAKKVRFRYDYLVTFVDTIDQFGGKSARFAPKLYIYKTLILPSSSVGPSVTLDASRRLQGQEGCGPEAVCWKRKGKRGQEGSGAVPTGIKKIMYVRIEHCDKVRHTFMVPVIPFHSTLATHSHKNRCFGRWPSNPDSPSGVGEVCGHVVIRA</sequence>
<dbReference type="AlphaFoldDB" id="A0A2A3EL25"/>
<dbReference type="EMBL" id="KZ288229">
    <property type="protein sequence ID" value="PBC31721.1"/>
    <property type="molecule type" value="Genomic_DNA"/>
</dbReference>
<proteinExistence type="predicted"/>
<organism evidence="1 2">
    <name type="scientific">Apis cerana cerana</name>
    <name type="common">Oriental honeybee</name>
    <dbReference type="NCBI Taxonomy" id="94128"/>
    <lineage>
        <taxon>Eukaryota</taxon>
        <taxon>Metazoa</taxon>
        <taxon>Ecdysozoa</taxon>
        <taxon>Arthropoda</taxon>
        <taxon>Hexapoda</taxon>
        <taxon>Insecta</taxon>
        <taxon>Pterygota</taxon>
        <taxon>Neoptera</taxon>
        <taxon>Endopterygota</taxon>
        <taxon>Hymenoptera</taxon>
        <taxon>Apocrita</taxon>
        <taxon>Aculeata</taxon>
        <taxon>Apoidea</taxon>
        <taxon>Anthophila</taxon>
        <taxon>Apidae</taxon>
        <taxon>Apis</taxon>
    </lineage>
</organism>
<dbReference type="STRING" id="94128.A0A2A3EL25"/>
<dbReference type="OrthoDB" id="6736770at2759"/>